<name>A0AAE3KXX1_9EURY</name>
<dbReference type="Gene3D" id="3.40.630.30">
    <property type="match status" value="1"/>
</dbReference>
<evidence type="ECO:0000256" key="2">
    <source>
        <dbReference type="ARBA" id="ARBA00023315"/>
    </source>
</evidence>
<dbReference type="AlphaFoldDB" id="A0AAE3KXX1"/>
<reference evidence="4 5" key="1">
    <citation type="journal article" date="2011" name="Appl. Environ. Microbiol.">
        <title>Methanogenic archaea isolated from Taiwan's Chelungpu fault.</title>
        <authorList>
            <person name="Wu S.Y."/>
            <person name="Lai M.C."/>
        </authorList>
    </citation>
    <scope>NUCLEOTIDE SEQUENCE [LARGE SCALE GENOMIC DNA]</scope>
    <source>
        <strain evidence="4 5">St545Mb</strain>
    </source>
</reference>
<evidence type="ECO:0000313" key="5">
    <source>
        <dbReference type="Proteomes" id="UP001206983"/>
    </source>
</evidence>
<proteinExistence type="predicted"/>
<dbReference type="EMBL" id="JTEO01000004">
    <property type="protein sequence ID" value="MCQ6963157.1"/>
    <property type="molecule type" value="Genomic_DNA"/>
</dbReference>
<dbReference type="InterPro" id="IPR016181">
    <property type="entry name" value="Acyl_CoA_acyltransferase"/>
</dbReference>
<dbReference type="InterPro" id="IPR000182">
    <property type="entry name" value="GNAT_dom"/>
</dbReference>
<sequence>MIRRAILADIPQMVQVENLCFPVPWPDFLFKAHLNNPGFVAYEEEGLVLGYAMVGDFRGKAHLQNIAVHPDFRRQGIGTELIEWCIDLVRLYGYREMVLEVREKNTGSQAFYSSNGFKVSRTVEGYYMDDNAIVMSRKIYALPLPEA</sequence>
<accession>A0AAE3KXX1</accession>
<comment type="caution">
    <text evidence="4">The sequence shown here is derived from an EMBL/GenBank/DDBJ whole genome shotgun (WGS) entry which is preliminary data.</text>
</comment>
<keyword evidence="1" id="KW-0808">Transferase</keyword>
<feature type="domain" description="N-acetyltransferase" evidence="3">
    <location>
        <begin position="1"/>
        <end position="140"/>
    </location>
</feature>
<organism evidence="4 5">
    <name type="scientific">Methanolobus chelungpuianus</name>
    <dbReference type="NCBI Taxonomy" id="502115"/>
    <lineage>
        <taxon>Archaea</taxon>
        <taxon>Methanobacteriati</taxon>
        <taxon>Methanobacteriota</taxon>
        <taxon>Stenosarchaea group</taxon>
        <taxon>Methanomicrobia</taxon>
        <taxon>Methanosarcinales</taxon>
        <taxon>Methanosarcinaceae</taxon>
        <taxon>Methanolobus</taxon>
    </lineage>
</organism>
<evidence type="ECO:0000256" key="1">
    <source>
        <dbReference type="ARBA" id="ARBA00022679"/>
    </source>
</evidence>
<dbReference type="CDD" id="cd04301">
    <property type="entry name" value="NAT_SF"/>
    <property type="match status" value="1"/>
</dbReference>
<dbReference type="SUPFAM" id="SSF55729">
    <property type="entry name" value="Acyl-CoA N-acyltransferases (Nat)"/>
    <property type="match status" value="1"/>
</dbReference>
<dbReference type="InterPro" id="IPR051556">
    <property type="entry name" value="N-term/lysine_N-AcTrnsfr"/>
</dbReference>
<dbReference type="NCBIfam" id="TIGR01575">
    <property type="entry name" value="rimI"/>
    <property type="match status" value="1"/>
</dbReference>
<gene>
    <name evidence="4" type="ORF">PV02_04920</name>
</gene>
<evidence type="ECO:0000313" key="4">
    <source>
        <dbReference type="EMBL" id="MCQ6963157.1"/>
    </source>
</evidence>
<dbReference type="GO" id="GO:0008080">
    <property type="term" value="F:N-acetyltransferase activity"/>
    <property type="evidence" value="ECO:0007669"/>
    <property type="project" value="InterPro"/>
</dbReference>
<dbReference type="PROSITE" id="PS51186">
    <property type="entry name" value="GNAT"/>
    <property type="match status" value="1"/>
</dbReference>
<keyword evidence="5" id="KW-1185">Reference proteome</keyword>
<evidence type="ECO:0000259" key="3">
    <source>
        <dbReference type="PROSITE" id="PS51186"/>
    </source>
</evidence>
<keyword evidence="2" id="KW-0012">Acyltransferase</keyword>
<dbReference type="PANTHER" id="PTHR42919:SF8">
    <property type="entry name" value="N-ALPHA-ACETYLTRANSFERASE 50"/>
    <property type="match status" value="1"/>
</dbReference>
<dbReference type="PANTHER" id="PTHR42919">
    <property type="entry name" value="N-ALPHA-ACETYLTRANSFERASE"/>
    <property type="match status" value="1"/>
</dbReference>
<dbReference type="InterPro" id="IPR006464">
    <property type="entry name" value="AcTrfase_RimI/Ard1"/>
</dbReference>
<dbReference type="Proteomes" id="UP001206983">
    <property type="component" value="Unassembled WGS sequence"/>
</dbReference>
<dbReference type="Pfam" id="PF00583">
    <property type="entry name" value="Acetyltransf_1"/>
    <property type="match status" value="1"/>
</dbReference>
<protein>
    <submittedName>
        <fullName evidence="4">Ribosomal-protein-alanine acetyltransferase</fullName>
    </submittedName>
</protein>